<feature type="chain" id="PRO_5040806930" description="Secretin/TonB short N-terminal domain-containing protein" evidence="17">
    <location>
        <begin position="20"/>
        <end position="841"/>
    </location>
</feature>
<proteinExistence type="inferred from homology"/>
<dbReference type="InterPro" id="IPR012910">
    <property type="entry name" value="Plug_dom"/>
</dbReference>
<dbReference type="InterPro" id="IPR036942">
    <property type="entry name" value="Beta-barrel_TonB_sf"/>
</dbReference>
<evidence type="ECO:0000256" key="3">
    <source>
        <dbReference type="ARBA" id="ARBA00022448"/>
    </source>
</evidence>
<comment type="subcellular location">
    <subcellularLocation>
        <location evidence="1 13">Cell outer membrane</location>
        <topology evidence="1 13">Multi-pass membrane protein</topology>
    </subcellularLocation>
</comment>
<evidence type="ECO:0000256" key="16">
    <source>
        <dbReference type="SAM" id="MobiDB-lite"/>
    </source>
</evidence>
<keyword evidence="6 13" id="KW-0812">Transmembrane</keyword>
<keyword evidence="5" id="KW-0406">Ion transport</keyword>
<dbReference type="InterPro" id="IPR011662">
    <property type="entry name" value="Secretin/TonB_short_N"/>
</dbReference>
<dbReference type="Proteomes" id="UP001143372">
    <property type="component" value="Unassembled WGS sequence"/>
</dbReference>
<feature type="compositionally biased region" description="Polar residues" evidence="16">
    <location>
        <begin position="271"/>
        <end position="285"/>
    </location>
</feature>
<keyword evidence="12 13" id="KW-0998">Cell outer membrane</keyword>
<evidence type="ECO:0000256" key="8">
    <source>
        <dbReference type="ARBA" id="ARBA00023004"/>
    </source>
</evidence>
<comment type="similarity">
    <text evidence="2 13 15">Belongs to the TonB-dependent receptor family.</text>
</comment>
<reference evidence="19" key="2">
    <citation type="submission" date="2023-01" db="EMBL/GenBank/DDBJ databases">
        <authorList>
            <person name="Sun Q."/>
            <person name="Evtushenko L."/>
        </authorList>
    </citation>
    <scope>NUCLEOTIDE SEQUENCE</scope>
    <source>
        <strain evidence="19">VKM B-2347</strain>
    </source>
</reference>
<dbReference type="EMBL" id="BSFI01000019">
    <property type="protein sequence ID" value="GLK69066.1"/>
    <property type="molecule type" value="Genomic_DNA"/>
</dbReference>
<dbReference type="Gene3D" id="2.40.170.20">
    <property type="entry name" value="TonB-dependent receptor, beta-barrel domain"/>
    <property type="match status" value="1"/>
</dbReference>
<feature type="short sequence motif" description="TonB C-terminal box" evidence="14">
    <location>
        <begin position="824"/>
        <end position="841"/>
    </location>
</feature>
<evidence type="ECO:0000256" key="9">
    <source>
        <dbReference type="ARBA" id="ARBA00023077"/>
    </source>
</evidence>
<keyword evidence="7 17" id="KW-0732">Signal</keyword>
<keyword evidence="9 15" id="KW-0798">TonB box</keyword>
<reference evidence="19" key="1">
    <citation type="journal article" date="2014" name="Int. J. Syst. Evol. Microbiol.">
        <title>Complete genome sequence of Corynebacterium casei LMG S-19264T (=DSM 44701T), isolated from a smear-ripened cheese.</title>
        <authorList>
            <consortium name="US DOE Joint Genome Institute (JGI-PGF)"/>
            <person name="Walter F."/>
            <person name="Albersmeier A."/>
            <person name="Kalinowski J."/>
            <person name="Ruckert C."/>
        </authorList>
    </citation>
    <scope>NUCLEOTIDE SEQUENCE</scope>
    <source>
        <strain evidence="19">VKM B-2347</strain>
    </source>
</reference>
<evidence type="ECO:0000313" key="19">
    <source>
        <dbReference type="EMBL" id="GLK69066.1"/>
    </source>
</evidence>
<dbReference type="Pfam" id="PF07660">
    <property type="entry name" value="STN"/>
    <property type="match status" value="1"/>
</dbReference>
<evidence type="ECO:0000256" key="17">
    <source>
        <dbReference type="SAM" id="SignalP"/>
    </source>
</evidence>
<comment type="caution">
    <text evidence="19">The sequence shown here is derived from an EMBL/GenBank/DDBJ whole genome shotgun (WGS) entry which is preliminary data.</text>
</comment>
<keyword evidence="8" id="KW-0408">Iron</keyword>
<dbReference type="Gene3D" id="2.170.130.10">
    <property type="entry name" value="TonB-dependent receptor, plug domain"/>
    <property type="match status" value="1"/>
</dbReference>
<evidence type="ECO:0000256" key="15">
    <source>
        <dbReference type="RuleBase" id="RU003357"/>
    </source>
</evidence>
<evidence type="ECO:0000256" key="13">
    <source>
        <dbReference type="PROSITE-ProRule" id="PRU01360"/>
    </source>
</evidence>
<gene>
    <name evidence="19" type="ORF">GCM10008179_27040</name>
</gene>
<evidence type="ECO:0000256" key="1">
    <source>
        <dbReference type="ARBA" id="ARBA00004571"/>
    </source>
</evidence>
<keyword evidence="4 13" id="KW-1134">Transmembrane beta strand</keyword>
<feature type="signal peptide" evidence="17">
    <location>
        <begin position="1"/>
        <end position="19"/>
    </location>
</feature>
<dbReference type="RefSeq" id="WP_271169304.1">
    <property type="nucleotide sequence ID" value="NZ_BSFI01000019.1"/>
</dbReference>
<dbReference type="Pfam" id="PF00593">
    <property type="entry name" value="TonB_dep_Rec_b-barrel"/>
    <property type="match status" value="1"/>
</dbReference>
<dbReference type="GO" id="GO:0009279">
    <property type="term" value="C:cell outer membrane"/>
    <property type="evidence" value="ECO:0007669"/>
    <property type="project" value="UniProtKB-SubCell"/>
</dbReference>
<evidence type="ECO:0000256" key="12">
    <source>
        <dbReference type="ARBA" id="ARBA00023237"/>
    </source>
</evidence>
<dbReference type="Pfam" id="PF07715">
    <property type="entry name" value="Plug"/>
    <property type="match status" value="1"/>
</dbReference>
<dbReference type="PANTHER" id="PTHR30069">
    <property type="entry name" value="TONB-DEPENDENT OUTER MEMBRANE RECEPTOR"/>
    <property type="match status" value="1"/>
</dbReference>
<evidence type="ECO:0000313" key="20">
    <source>
        <dbReference type="Proteomes" id="UP001143372"/>
    </source>
</evidence>
<evidence type="ECO:0000256" key="7">
    <source>
        <dbReference type="ARBA" id="ARBA00022729"/>
    </source>
</evidence>
<evidence type="ECO:0000256" key="14">
    <source>
        <dbReference type="PROSITE-ProRule" id="PRU10144"/>
    </source>
</evidence>
<keyword evidence="5" id="KW-0410">Iron transport</keyword>
<evidence type="ECO:0000259" key="18">
    <source>
        <dbReference type="SMART" id="SM00965"/>
    </source>
</evidence>
<dbReference type="SMART" id="SM00965">
    <property type="entry name" value="STN"/>
    <property type="match status" value="1"/>
</dbReference>
<accession>A0A9W6J3G3</accession>
<organism evidence="19 20">
    <name type="scientific">Hansschlegelia plantiphila</name>
    <dbReference type="NCBI Taxonomy" id="374655"/>
    <lineage>
        <taxon>Bacteria</taxon>
        <taxon>Pseudomonadati</taxon>
        <taxon>Pseudomonadota</taxon>
        <taxon>Alphaproteobacteria</taxon>
        <taxon>Hyphomicrobiales</taxon>
        <taxon>Methylopilaceae</taxon>
        <taxon>Hansschlegelia</taxon>
    </lineage>
</organism>
<dbReference type="GO" id="GO:0015344">
    <property type="term" value="F:siderophore uptake transmembrane transporter activity"/>
    <property type="evidence" value="ECO:0007669"/>
    <property type="project" value="TreeGrafter"/>
</dbReference>
<sequence length="841" mass="89082">MFTTAVIGCACVASSPVYAQQANGASTGQIAFSIPAQPLRSAIDAFVRATGWQVGYPSGAVAGQTTRALFGTMSPADALRTMLAGTGVSARLTGPNAAALIPTASAGAAGVPDDGSLLLDVIDVNAARGVTAADAPYMTPGSSSHISAEQIGRTPPTSAGDIFKSTPGVISAGNHIGASIDVNIRGLQGQNRVNVMVDGTRQTGGTYRGYRGARNEVYVDPDFIGGVDISKGPFGGAGGVGAMGGVVNLRTIEAQDVVKPGQTYGAKVKTSLGSNTRNPPSTGTTDIRGGGGPGFFNGDAWSGSVAAGVTEEAYDFVAGFSRRQSGNYFAGKKGKATFLDDRNLGAPYEWRLSPFGPGEEVLNTSQNVTSFLAKGAVRWGDGHSLKLGYNRYENKYGENYETLLNFALGTSFVIPASQLALSKTTTNTFTSEYNYKPAGDGLIDVTTHLWASDLRSKSDAVRQLAASDPNSSGETHVRTYGGDAANTSVFDTPFGRLTTKNGVEFVAERASGDQMILVYPWATVPMSFNPNGTRDLASVFDQTKLDLTNWLSVAGSLRYDHFWAEGKGDTADYASKVDGGRVSPSATVTVTPIDGLQIFGAYVEGWRPPSLRETASVGAGGILASAELKPETSRNFEFGANVLRDSVFREGDRLRVKAARFDNTYDNYIIRSRDASFNYTWSNVDHAKFKGFELSAEYDAGFAFAEAAFTRYDDVKFCNDGVCGLNVVATDYGVMTVPPKYTASLTGGVRLFDRRLTLGGRLYIIGERFGGYKIAPGAVNPPTYYKKNTIVDLFGSYKFTDDISLDVSVENVGDKYYLDPLAAGIVPSPGRTIRTSLAARF</sequence>
<dbReference type="Gene3D" id="3.55.50.30">
    <property type="match status" value="1"/>
</dbReference>
<dbReference type="InterPro" id="IPR010917">
    <property type="entry name" value="TonB_rcpt_CS"/>
</dbReference>
<evidence type="ECO:0000256" key="4">
    <source>
        <dbReference type="ARBA" id="ARBA00022452"/>
    </source>
</evidence>
<dbReference type="InterPro" id="IPR037066">
    <property type="entry name" value="Plug_dom_sf"/>
</dbReference>
<dbReference type="GO" id="GO:0044718">
    <property type="term" value="P:siderophore transmembrane transport"/>
    <property type="evidence" value="ECO:0007669"/>
    <property type="project" value="TreeGrafter"/>
</dbReference>
<dbReference type="PROSITE" id="PS01156">
    <property type="entry name" value="TONB_DEPENDENT_REC_2"/>
    <property type="match status" value="1"/>
</dbReference>
<evidence type="ECO:0000256" key="6">
    <source>
        <dbReference type="ARBA" id="ARBA00022692"/>
    </source>
</evidence>
<dbReference type="PROSITE" id="PS52016">
    <property type="entry name" value="TONB_DEPENDENT_REC_3"/>
    <property type="match status" value="1"/>
</dbReference>
<keyword evidence="10 13" id="KW-0472">Membrane</keyword>
<evidence type="ECO:0000256" key="2">
    <source>
        <dbReference type="ARBA" id="ARBA00009810"/>
    </source>
</evidence>
<feature type="region of interest" description="Disordered" evidence="16">
    <location>
        <begin position="268"/>
        <end position="292"/>
    </location>
</feature>
<dbReference type="CDD" id="cd01347">
    <property type="entry name" value="ligand_gated_channel"/>
    <property type="match status" value="1"/>
</dbReference>
<keyword evidence="20" id="KW-1185">Reference proteome</keyword>
<dbReference type="InterPro" id="IPR000531">
    <property type="entry name" value="Beta-barrel_TonB"/>
</dbReference>
<protein>
    <recommendedName>
        <fullName evidence="18">Secretin/TonB short N-terminal domain-containing protein</fullName>
    </recommendedName>
</protein>
<evidence type="ECO:0000256" key="10">
    <source>
        <dbReference type="ARBA" id="ARBA00023136"/>
    </source>
</evidence>
<dbReference type="InterPro" id="IPR039426">
    <property type="entry name" value="TonB-dep_rcpt-like"/>
</dbReference>
<dbReference type="SUPFAM" id="SSF56935">
    <property type="entry name" value="Porins"/>
    <property type="match status" value="1"/>
</dbReference>
<evidence type="ECO:0000256" key="11">
    <source>
        <dbReference type="ARBA" id="ARBA00023170"/>
    </source>
</evidence>
<keyword evidence="3 13" id="KW-0813">Transport</keyword>
<name>A0A9W6J3G3_9HYPH</name>
<keyword evidence="11" id="KW-0675">Receptor</keyword>
<dbReference type="AlphaFoldDB" id="A0A9W6J3G3"/>
<feature type="domain" description="Secretin/TonB short N-terminal" evidence="18">
    <location>
        <begin position="52"/>
        <end position="103"/>
    </location>
</feature>
<evidence type="ECO:0000256" key="5">
    <source>
        <dbReference type="ARBA" id="ARBA00022496"/>
    </source>
</evidence>
<dbReference type="PANTHER" id="PTHR30069:SF41">
    <property type="entry name" value="HEME_HEMOPEXIN UTILIZATION PROTEIN C"/>
    <property type="match status" value="1"/>
</dbReference>